<evidence type="ECO:0000256" key="7">
    <source>
        <dbReference type="SAM" id="Phobius"/>
    </source>
</evidence>
<feature type="transmembrane region" description="Helical" evidence="7">
    <location>
        <begin position="152"/>
        <end position="171"/>
    </location>
</feature>
<dbReference type="OrthoDB" id="9770415at2"/>
<dbReference type="Gene3D" id="1.20.1560.10">
    <property type="entry name" value="ABC transporter type 1, transmembrane domain"/>
    <property type="match status" value="1"/>
</dbReference>
<proteinExistence type="predicted"/>
<dbReference type="Pfam" id="PF00664">
    <property type="entry name" value="ABC_membrane"/>
    <property type="match status" value="1"/>
</dbReference>
<dbReference type="SMART" id="SM00382">
    <property type="entry name" value="AAA"/>
    <property type="match status" value="1"/>
</dbReference>
<dbReference type="EMBL" id="ASWJ01000011">
    <property type="protein sequence ID" value="EOW79932.1"/>
    <property type="molecule type" value="Genomic_DNA"/>
</dbReference>
<gene>
    <name evidence="10" type="ORF">I568_02283</name>
</gene>
<comment type="subcellular location">
    <subcellularLocation>
        <location evidence="1">Cell membrane</location>
        <topology evidence="1">Multi-pass membrane protein</topology>
    </subcellularLocation>
</comment>
<evidence type="ECO:0000256" key="6">
    <source>
        <dbReference type="ARBA" id="ARBA00023136"/>
    </source>
</evidence>
<dbReference type="Proteomes" id="UP000014113">
    <property type="component" value="Unassembled WGS sequence"/>
</dbReference>
<dbReference type="InterPro" id="IPR027417">
    <property type="entry name" value="P-loop_NTPase"/>
</dbReference>
<dbReference type="PATRIC" id="fig|1121865.3.peg.1960"/>
<keyword evidence="3" id="KW-0547">Nucleotide-binding</keyword>
<feature type="transmembrane region" description="Helical" evidence="7">
    <location>
        <begin position="128"/>
        <end position="146"/>
    </location>
</feature>
<dbReference type="GO" id="GO:0005886">
    <property type="term" value="C:plasma membrane"/>
    <property type="evidence" value="ECO:0007669"/>
    <property type="project" value="UniProtKB-SubCell"/>
</dbReference>
<protein>
    <recommendedName>
        <fullName evidence="12">ABC transporter domain-containing protein</fullName>
    </recommendedName>
</protein>
<dbReference type="InterPro" id="IPR036640">
    <property type="entry name" value="ABC1_TM_sf"/>
</dbReference>
<evidence type="ECO:0000256" key="1">
    <source>
        <dbReference type="ARBA" id="ARBA00004651"/>
    </source>
</evidence>
<dbReference type="PROSITE" id="PS50929">
    <property type="entry name" value="ABC_TM1F"/>
    <property type="match status" value="1"/>
</dbReference>
<dbReference type="AlphaFoldDB" id="S1MT01"/>
<comment type="caution">
    <text evidence="10">The sequence shown here is derived from an EMBL/GenBank/DDBJ whole genome shotgun (WGS) entry which is preliminary data.</text>
</comment>
<dbReference type="Gene3D" id="3.40.50.300">
    <property type="entry name" value="P-loop containing nucleotide triphosphate hydrolases"/>
    <property type="match status" value="1"/>
</dbReference>
<evidence type="ECO:0000313" key="10">
    <source>
        <dbReference type="EMBL" id="EOW79932.1"/>
    </source>
</evidence>
<dbReference type="PANTHER" id="PTHR43394:SF1">
    <property type="entry name" value="ATP-BINDING CASSETTE SUB-FAMILY B MEMBER 10, MITOCHONDRIAL"/>
    <property type="match status" value="1"/>
</dbReference>
<reference evidence="10 11" key="1">
    <citation type="submission" date="2013-03" db="EMBL/GenBank/DDBJ databases">
        <title>The Genome Sequence of Enterococcus columbae ATCC_51263 (PacBio/Illumina hybrid assembly).</title>
        <authorList>
            <consortium name="The Broad Institute Genomics Platform"/>
            <consortium name="The Broad Institute Genome Sequencing Center for Infectious Disease"/>
            <person name="Earl A."/>
            <person name="Russ C."/>
            <person name="Gilmore M."/>
            <person name="Surin D."/>
            <person name="Walker B."/>
            <person name="Young S."/>
            <person name="Zeng Q."/>
            <person name="Gargeya S."/>
            <person name="Fitzgerald M."/>
            <person name="Haas B."/>
            <person name="Abouelleil A."/>
            <person name="Allen A.W."/>
            <person name="Alvarado L."/>
            <person name="Arachchi H.M."/>
            <person name="Berlin A.M."/>
            <person name="Chapman S.B."/>
            <person name="Gainer-Dewar J."/>
            <person name="Goldberg J."/>
            <person name="Griggs A."/>
            <person name="Gujja S."/>
            <person name="Hansen M."/>
            <person name="Howarth C."/>
            <person name="Imamovic A."/>
            <person name="Ireland A."/>
            <person name="Larimer J."/>
            <person name="McCowan C."/>
            <person name="Murphy C."/>
            <person name="Pearson M."/>
            <person name="Poon T.W."/>
            <person name="Priest M."/>
            <person name="Roberts A."/>
            <person name="Saif S."/>
            <person name="Shea T."/>
            <person name="Sisk P."/>
            <person name="Sykes S."/>
            <person name="Wortman J."/>
            <person name="Nusbaum C."/>
            <person name="Birren B."/>
        </authorList>
    </citation>
    <scope>NUCLEOTIDE SEQUENCE [LARGE SCALE GENOMIC DNA]</scope>
    <source>
        <strain evidence="10 11">ATCC 51263</strain>
    </source>
</reference>
<dbReference type="InterPro" id="IPR003593">
    <property type="entry name" value="AAA+_ATPase"/>
</dbReference>
<feature type="domain" description="ABC transporter" evidence="8">
    <location>
        <begin position="322"/>
        <end position="521"/>
    </location>
</feature>
<accession>S1MT01</accession>
<dbReference type="InterPro" id="IPR039421">
    <property type="entry name" value="Type_1_exporter"/>
</dbReference>
<organism evidence="10 11">
    <name type="scientific">Enterococcus columbae DSM 7374 = ATCC 51263</name>
    <dbReference type="NCBI Taxonomy" id="1121865"/>
    <lineage>
        <taxon>Bacteria</taxon>
        <taxon>Bacillati</taxon>
        <taxon>Bacillota</taxon>
        <taxon>Bacilli</taxon>
        <taxon>Lactobacillales</taxon>
        <taxon>Enterococcaceae</taxon>
        <taxon>Enterococcus</taxon>
    </lineage>
</organism>
<keyword evidence="4" id="KW-0067">ATP-binding</keyword>
<dbReference type="PANTHER" id="PTHR43394">
    <property type="entry name" value="ATP-DEPENDENT PERMEASE MDL1, MITOCHONDRIAL"/>
    <property type="match status" value="1"/>
</dbReference>
<evidence type="ECO:0000256" key="5">
    <source>
        <dbReference type="ARBA" id="ARBA00022989"/>
    </source>
</evidence>
<dbReference type="SUPFAM" id="SSF90123">
    <property type="entry name" value="ABC transporter transmembrane region"/>
    <property type="match status" value="1"/>
</dbReference>
<dbReference type="InterPro" id="IPR011527">
    <property type="entry name" value="ABC1_TM_dom"/>
</dbReference>
<evidence type="ECO:0008006" key="12">
    <source>
        <dbReference type="Google" id="ProtNLM"/>
    </source>
</evidence>
<dbReference type="GO" id="GO:0005524">
    <property type="term" value="F:ATP binding"/>
    <property type="evidence" value="ECO:0007669"/>
    <property type="project" value="UniProtKB-KW"/>
</dbReference>
<evidence type="ECO:0000256" key="3">
    <source>
        <dbReference type="ARBA" id="ARBA00022741"/>
    </source>
</evidence>
<evidence type="ECO:0000259" key="8">
    <source>
        <dbReference type="PROSITE" id="PS50893"/>
    </source>
</evidence>
<feature type="transmembrane region" description="Helical" evidence="7">
    <location>
        <begin position="59"/>
        <end position="79"/>
    </location>
</feature>
<feature type="domain" description="ABC transmembrane type-1" evidence="9">
    <location>
        <begin position="22"/>
        <end position="295"/>
    </location>
</feature>
<keyword evidence="11" id="KW-1185">Reference proteome</keyword>
<keyword evidence="5 7" id="KW-1133">Transmembrane helix</keyword>
<sequence>MKKIVFTLINYTNTKDKLLWCLGMIFMLVSSIVALYYPIIFNHILECIPKFDFDELKIILLLFLVHLLFISLSLYILGITGEKYVKKIRIHIIEKYLKKYIKDINYTELSSRVIYNSEIFSELISQQIPKLIISSIQLLIIIYIILSISLKLTSLIAMQVIIVFIISSILGKKMGLFHLYYQNLISKINQSLTEIFERRMLIHLNGTEKKEKMNIFSKLHHLYILSKRILLFNSIQYIIKQLMIIGVIGLTVYFINKEISSDNITNSNVRLYIMYCIQMLPAIMTIIEEITIIVDNHILLTDLYCQVESFSKNKADEVSQIVNNGTFIELNNLSNGKVNINHYLFSPSNVYQIIGISGIGKSTLIERILGFSNLYSGDVKISFESTKYMSDGISYYHNKQNIIVGKTIKENLKYFQNYEDKEILQVLSLFGIITDKRDDILNTIVSKENLSTGQLARIALAREFLKKEAEITILDEPYSHLDINSAKKIDYLFREKCKNSILIIISHKRELFRLDDKILELS</sequence>
<name>S1MT01_9ENTE</name>
<evidence type="ECO:0000313" key="11">
    <source>
        <dbReference type="Proteomes" id="UP000014113"/>
    </source>
</evidence>
<dbReference type="PROSITE" id="PS50893">
    <property type="entry name" value="ABC_TRANSPORTER_2"/>
    <property type="match status" value="1"/>
</dbReference>
<dbReference type="GO" id="GO:0016887">
    <property type="term" value="F:ATP hydrolysis activity"/>
    <property type="evidence" value="ECO:0007669"/>
    <property type="project" value="InterPro"/>
</dbReference>
<dbReference type="RefSeq" id="WP_016184118.1">
    <property type="nucleotide sequence ID" value="NZ_JXKI01000010.1"/>
</dbReference>
<dbReference type="STRING" id="1121865.OMW_02012"/>
<dbReference type="InterPro" id="IPR003439">
    <property type="entry name" value="ABC_transporter-like_ATP-bd"/>
</dbReference>
<feature type="transmembrane region" description="Helical" evidence="7">
    <location>
        <begin position="237"/>
        <end position="255"/>
    </location>
</feature>
<evidence type="ECO:0000256" key="2">
    <source>
        <dbReference type="ARBA" id="ARBA00022692"/>
    </source>
</evidence>
<evidence type="ECO:0000256" key="4">
    <source>
        <dbReference type="ARBA" id="ARBA00022840"/>
    </source>
</evidence>
<dbReference type="eggNOG" id="COG1132">
    <property type="taxonomic scope" value="Bacteria"/>
</dbReference>
<dbReference type="SUPFAM" id="SSF52540">
    <property type="entry name" value="P-loop containing nucleoside triphosphate hydrolases"/>
    <property type="match status" value="1"/>
</dbReference>
<keyword evidence="6 7" id="KW-0472">Membrane</keyword>
<feature type="transmembrane region" description="Helical" evidence="7">
    <location>
        <begin position="18"/>
        <end position="39"/>
    </location>
</feature>
<dbReference type="GO" id="GO:0015421">
    <property type="term" value="F:ABC-type oligopeptide transporter activity"/>
    <property type="evidence" value="ECO:0007669"/>
    <property type="project" value="TreeGrafter"/>
</dbReference>
<evidence type="ECO:0000259" key="9">
    <source>
        <dbReference type="PROSITE" id="PS50929"/>
    </source>
</evidence>
<dbReference type="Pfam" id="PF00005">
    <property type="entry name" value="ABC_tran"/>
    <property type="match status" value="1"/>
</dbReference>
<keyword evidence="2 7" id="KW-0812">Transmembrane</keyword>